<name>A0A1M5YCU5_9GAMM</name>
<feature type="transmembrane region" description="Helical" evidence="1">
    <location>
        <begin position="336"/>
        <end position="358"/>
    </location>
</feature>
<proteinExistence type="predicted"/>
<dbReference type="PANTHER" id="PTHR31061:SF24">
    <property type="entry name" value="LD22376P"/>
    <property type="match status" value="1"/>
</dbReference>
<feature type="transmembrane region" description="Helical" evidence="1">
    <location>
        <begin position="206"/>
        <end position="226"/>
    </location>
</feature>
<keyword evidence="1" id="KW-1133">Transmembrane helix</keyword>
<keyword evidence="3" id="KW-1185">Reference proteome</keyword>
<dbReference type="PANTHER" id="PTHR31061">
    <property type="entry name" value="LD22376P"/>
    <property type="match status" value="1"/>
</dbReference>
<dbReference type="RefSeq" id="WP_306305296.1">
    <property type="nucleotide sequence ID" value="NZ_FQXG01000007.1"/>
</dbReference>
<dbReference type="EMBL" id="FQXG01000007">
    <property type="protein sequence ID" value="SHI09658.1"/>
    <property type="molecule type" value="Genomic_DNA"/>
</dbReference>
<feature type="transmembrane region" description="Helical" evidence="1">
    <location>
        <begin position="124"/>
        <end position="145"/>
    </location>
</feature>
<evidence type="ECO:0000256" key="1">
    <source>
        <dbReference type="SAM" id="Phobius"/>
    </source>
</evidence>
<evidence type="ECO:0000313" key="3">
    <source>
        <dbReference type="Proteomes" id="UP000184268"/>
    </source>
</evidence>
<keyword evidence="2" id="KW-0808">Transferase</keyword>
<dbReference type="AlphaFoldDB" id="A0A1M5YCU5"/>
<feature type="transmembrane region" description="Helical" evidence="1">
    <location>
        <begin position="294"/>
        <end position="316"/>
    </location>
</feature>
<feature type="transmembrane region" description="Helical" evidence="1">
    <location>
        <begin position="152"/>
        <end position="170"/>
    </location>
</feature>
<feature type="transmembrane region" description="Helical" evidence="1">
    <location>
        <begin position="263"/>
        <end position="287"/>
    </location>
</feature>
<dbReference type="NCBIfam" id="NF046061">
    <property type="entry name" value="NagX_SO_3504"/>
    <property type="match status" value="1"/>
</dbReference>
<sequence>MSQTPRLQAIDALRGFDMFWILGGERLFAALLLLTGWQGFALADAQMRHTPWHGFTFYDLIFPLFIFLSGVTLGLRPKYLPQLPAEQRRSHYRKAVKRLLLLLGLGVLYNHGWGGGMPMAVDQIRFASVLGRIGMAWFIAAMIVWHLRPRAQLWAAAGLALAYALLQGLWPTPDPYSAAGSANAWLDQALLPGITYQNAPLDPEGLLSHLSAALNALAGVWAGRWLTQSRSLSQRGWGLVLAGALCLALGWGMHPWIPVNKTLWTVSFVAVTLGWSLWLLALFLLLVDGWQWRWFGGLFALIGVNSIAIYLLSAWVNWDYTSLSLFGGVVAALPEPAQPLLAVIALLACQWALLAFMARRQIFIKV</sequence>
<accession>A0A1M5YCU5</accession>
<reference evidence="2 3" key="1">
    <citation type="submission" date="2016-11" db="EMBL/GenBank/DDBJ databases">
        <authorList>
            <person name="Jaros S."/>
            <person name="Januszkiewicz K."/>
            <person name="Wedrychowicz H."/>
        </authorList>
    </citation>
    <scope>NUCLEOTIDE SEQUENCE [LARGE SCALE GENOMIC DNA]</scope>
    <source>
        <strain evidence="2 3">DSM 16917</strain>
    </source>
</reference>
<dbReference type="GO" id="GO:0016746">
    <property type="term" value="F:acyltransferase activity"/>
    <property type="evidence" value="ECO:0007669"/>
    <property type="project" value="UniProtKB-KW"/>
</dbReference>
<protein>
    <submittedName>
        <fullName evidence="2">Predicted acyltransferase</fullName>
    </submittedName>
</protein>
<dbReference type="STRING" id="299255.SAMN02745129_4074"/>
<feature type="transmembrane region" description="Helical" evidence="1">
    <location>
        <begin position="238"/>
        <end position="257"/>
    </location>
</feature>
<feature type="transmembrane region" description="Helical" evidence="1">
    <location>
        <begin position="55"/>
        <end position="75"/>
    </location>
</feature>
<feature type="transmembrane region" description="Helical" evidence="1">
    <location>
        <begin position="95"/>
        <end position="112"/>
    </location>
</feature>
<evidence type="ECO:0000313" key="2">
    <source>
        <dbReference type="EMBL" id="SHI09658.1"/>
    </source>
</evidence>
<keyword evidence="2" id="KW-0012">Acyltransferase</keyword>
<dbReference type="Proteomes" id="UP000184268">
    <property type="component" value="Unassembled WGS sequence"/>
</dbReference>
<keyword evidence="1" id="KW-0812">Transmembrane</keyword>
<keyword evidence="1" id="KW-0472">Membrane</keyword>
<gene>
    <name evidence="2" type="ORF">SAMN02745129_4074</name>
</gene>
<organism evidence="2 3">
    <name type="scientific">Ferrimonas marina</name>
    <dbReference type="NCBI Taxonomy" id="299255"/>
    <lineage>
        <taxon>Bacteria</taxon>
        <taxon>Pseudomonadati</taxon>
        <taxon>Pseudomonadota</taxon>
        <taxon>Gammaproteobacteria</taxon>
        <taxon>Alteromonadales</taxon>
        <taxon>Ferrimonadaceae</taxon>
        <taxon>Ferrimonas</taxon>
    </lineage>
</organism>